<feature type="transmembrane region" description="Helical" evidence="6">
    <location>
        <begin position="418"/>
        <end position="437"/>
    </location>
</feature>
<dbReference type="EMBL" id="KZ772848">
    <property type="protein sequence ID" value="PTQ27910.1"/>
    <property type="molecule type" value="Genomic_DNA"/>
</dbReference>
<keyword evidence="4 6" id="KW-1133">Transmembrane helix</keyword>
<dbReference type="InterPro" id="IPR003388">
    <property type="entry name" value="Reticulon"/>
</dbReference>
<keyword evidence="2 6" id="KW-0812">Transmembrane</keyword>
<feature type="compositionally biased region" description="Basic and acidic residues" evidence="7">
    <location>
        <begin position="226"/>
        <end position="245"/>
    </location>
</feature>
<organism evidence="9 10">
    <name type="scientific">Marchantia polymorpha</name>
    <name type="common">Common liverwort</name>
    <name type="synonym">Marchantia aquatica</name>
    <dbReference type="NCBI Taxonomy" id="3197"/>
    <lineage>
        <taxon>Eukaryota</taxon>
        <taxon>Viridiplantae</taxon>
        <taxon>Streptophyta</taxon>
        <taxon>Embryophyta</taxon>
        <taxon>Marchantiophyta</taxon>
        <taxon>Marchantiopsida</taxon>
        <taxon>Marchantiidae</taxon>
        <taxon>Marchantiales</taxon>
        <taxon>Marchantiaceae</taxon>
        <taxon>Marchantia</taxon>
    </lineage>
</organism>
<keyword evidence="5 6" id="KW-0472">Membrane</keyword>
<feature type="compositionally biased region" description="Polar residues" evidence="7">
    <location>
        <begin position="102"/>
        <end position="111"/>
    </location>
</feature>
<reference evidence="10" key="1">
    <citation type="journal article" date="2017" name="Cell">
        <title>Insights into land plant evolution garnered from the Marchantia polymorpha genome.</title>
        <authorList>
            <person name="Bowman J.L."/>
            <person name="Kohchi T."/>
            <person name="Yamato K.T."/>
            <person name="Jenkins J."/>
            <person name="Shu S."/>
            <person name="Ishizaki K."/>
            <person name="Yamaoka S."/>
            <person name="Nishihama R."/>
            <person name="Nakamura Y."/>
            <person name="Berger F."/>
            <person name="Adam C."/>
            <person name="Aki S.S."/>
            <person name="Althoff F."/>
            <person name="Araki T."/>
            <person name="Arteaga-Vazquez M.A."/>
            <person name="Balasubrmanian S."/>
            <person name="Barry K."/>
            <person name="Bauer D."/>
            <person name="Boehm C.R."/>
            <person name="Briginshaw L."/>
            <person name="Caballero-Perez J."/>
            <person name="Catarino B."/>
            <person name="Chen F."/>
            <person name="Chiyoda S."/>
            <person name="Chovatia M."/>
            <person name="Davies K.M."/>
            <person name="Delmans M."/>
            <person name="Demura T."/>
            <person name="Dierschke T."/>
            <person name="Dolan L."/>
            <person name="Dorantes-Acosta A.E."/>
            <person name="Eklund D.M."/>
            <person name="Florent S.N."/>
            <person name="Flores-Sandoval E."/>
            <person name="Fujiyama A."/>
            <person name="Fukuzawa H."/>
            <person name="Galik B."/>
            <person name="Grimanelli D."/>
            <person name="Grimwood J."/>
            <person name="Grossniklaus U."/>
            <person name="Hamada T."/>
            <person name="Haseloff J."/>
            <person name="Hetherington A.J."/>
            <person name="Higo A."/>
            <person name="Hirakawa Y."/>
            <person name="Hundley H.N."/>
            <person name="Ikeda Y."/>
            <person name="Inoue K."/>
            <person name="Inoue S.I."/>
            <person name="Ishida S."/>
            <person name="Jia Q."/>
            <person name="Kakita M."/>
            <person name="Kanazawa T."/>
            <person name="Kawai Y."/>
            <person name="Kawashima T."/>
            <person name="Kennedy M."/>
            <person name="Kinose K."/>
            <person name="Kinoshita T."/>
            <person name="Kohara Y."/>
            <person name="Koide E."/>
            <person name="Komatsu K."/>
            <person name="Kopischke S."/>
            <person name="Kubo M."/>
            <person name="Kyozuka J."/>
            <person name="Lagercrantz U."/>
            <person name="Lin S.S."/>
            <person name="Lindquist E."/>
            <person name="Lipzen A.M."/>
            <person name="Lu C.W."/>
            <person name="De Luna E."/>
            <person name="Martienssen R.A."/>
            <person name="Minamino N."/>
            <person name="Mizutani M."/>
            <person name="Mizutani M."/>
            <person name="Mochizuki N."/>
            <person name="Monte I."/>
            <person name="Mosher R."/>
            <person name="Nagasaki H."/>
            <person name="Nakagami H."/>
            <person name="Naramoto S."/>
            <person name="Nishitani K."/>
            <person name="Ohtani M."/>
            <person name="Okamoto T."/>
            <person name="Okumura M."/>
            <person name="Phillips J."/>
            <person name="Pollak B."/>
            <person name="Reinders A."/>
            <person name="Rovekamp M."/>
            <person name="Sano R."/>
            <person name="Sawa S."/>
            <person name="Schmid M.W."/>
            <person name="Shirakawa M."/>
            <person name="Solano R."/>
            <person name="Spunde A."/>
            <person name="Suetsugu N."/>
            <person name="Sugano S."/>
            <person name="Sugiyama A."/>
            <person name="Sun R."/>
            <person name="Suzuki Y."/>
            <person name="Takenaka M."/>
            <person name="Takezawa D."/>
            <person name="Tomogane H."/>
            <person name="Tsuzuki M."/>
            <person name="Ueda T."/>
            <person name="Umeda M."/>
            <person name="Ward J.M."/>
            <person name="Watanabe Y."/>
            <person name="Yazaki K."/>
            <person name="Yokoyama R."/>
            <person name="Yoshitake Y."/>
            <person name="Yotsui I."/>
            <person name="Zachgo S."/>
            <person name="Schmutz J."/>
        </authorList>
    </citation>
    <scope>NUCLEOTIDE SEQUENCE [LARGE SCALE GENOMIC DNA]</scope>
    <source>
        <strain evidence="10">Tak-1</strain>
    </source>
</reference>
<evidence type="ECO:0000256" key="5">
    <source>
        <dbReference type="ARBA" id="ARBA00023136"/>
    </source>
</evidence>
<sequence>MGSGREGSPAPSGGFGGVPAEKSSSRLALRGTRWAEPEVEDTPGSLRSSSGKEVVKWGTVAGRVEALSSPQRRSHRAAADGSPGAESGGNAGVKTSRKGPTRSYSAGSSHISAMEMEGVGVAPDAKFGRQETCGAGTGISLKSVSFRGGIADLTDRDMADTRGKSPRPTRIVELSELQDQSTGFARSSRSKLVKSPTRRLKIGSQEPLLDQALDQALEPTSRSQSRIRDTRVTRNRTDNSKHTRTEEEDLQDNVLDQRVTMEKSSRTRVSKSIRQISRADGQDVSSEIREPPSGTLKMLGSEAELQEENQAKTIGRRPKTTRRHTKRKPDEATDPYSEEAPELGLAENPPPARVREMRQSSSRAPKVLASTSSNSTSISWMQLFGDVIMWKDIPRSTLYFGAGCFGILSTSYVKNPSFGALTFTSYLALLYLAGIYCHRSFLGGGQVGNGVNWELSDTEALDFVRVVLPALNLVICKCGQLFCGDPFTTLKVAAMLWVLAQLGYWISLWSFARLAFVAMFIVPKLFSYYSHQLQGHAEAVAERVWIAWDEYAHKKAAMLGAFLFAWNFTAASTRLFGAFILLVAVRAYFSQFPEVRLPKYPHNDNSGNSEQDELPPIIAPVEERALHTQPVLKEVKLETF</sequence>
<feature type="compositionally biased region" description="Basic residues" evidence="7">
    <location>
        <begin position="314"/>
        <end position="327"/>
    </location>
</feature>
<comment type="subcellular location">
    <subcellularLocation>
        <location evidence="1 6">Endoplasmic reticulum membrane</location>
        <topology evidence="1 6">Multi-pass membrane protein</topology>
    </subcellularLocation>
</comment>
<evidence type="ECO:0000256" key="6">
    <source>
        <dbReference type="RuleBase" id="RU363132"/>
    </source>
</evidence>
<dbReference type="PROSITE" id="PS50845">
    <property type="entry name" value="RETICULON"/>
    <property type="match status" value="1"/>
</dbReference>
<evidence type="ECO:0000256" key="2">
    <source>
        <dbReference type="ARBA" id="ARBA00022692"/>
    </source>
</evidence>
<dbReference type="InterPro" id="IPR044647">
    <property type="entry name" value="RTNLB17/18/21"/>
</dbReference>
<evidence type="ECO:0000256" key="3">
    <source>
        <dbReference type="ARBA" id="ARBA00022824"/>
    </source>
</evidence>
<feature type="region of interest" description="Disordered" evidence="7">
    <location>
        <begin position="1"/>
        <end position="111"/>
    </location>
</feature>
<evidence type="ECO:0000256" key="4">
    <source>
        <dbReference type="ARBA" id="ARBA00022989"/>
    </source>
</evidence>
<gene>
    <name evidence="9" type="ORF">MARPO_0179s0001</name>
</gene>
<evidence type="ECO:0000256" key="1">
    <source>
        <dbReference type="ARBA" id="ARBA00004477"/>
    </source>
</evidence>
<dbReference type="PANTHER" id="PTHR46626">
    <property type="entry name" value="RETICULON-LIKE PROTEIN B17"/>
    <property type="match status" value="1"/>
</dbReference>
<feature type="compositionally biased region" description="Basic residues" evidence="7">
    <location>
        <begin position="188"/>
        <end position="201"/>
    </location>
</feature>
<feature type="domain" description="Reticulon" evidence="8">
    <location>
        <begin position="384"/>
        <end position="540"/>
    </location>
</feature>
<feature type="compositionally biased region" description="Polar residues" evidence="7">
    <location>
        <begin position="177"/>
        <end position="187"/>
    </location>
</feature>
<proteinExistence type="predicted"/>
<evidence type="ECO:0000313" key="9">
    <source>
        <dbReference type="EMBL" id="PTQ27910.1"/>
    </source>
</evidence>
<feature type="compositionally biased region" description="Acidic residues" evidence="7">
    <location>
        <begin position="332"/>
        <end position="341"/>
    </location>
</feature>
<dbReference type="Gramene" id="Mp1g14200.1">
    <property type="protein sequence ID" value="Mp1g14200.1.cds"/>
    <property type="gene ID" value="Mp1g14200"/>
</dbReference>
<dbReference type="OrthoDB" id="567788at2759"/>
<feature type="transmembrane region" description="Helical" evidence="6">
    <location>
        <begin position="502"/>
        <end position="522"/>
    </location>
</feature>
<feature type="transmembrane region" description="Helical" evidence="6">
    <location>
        <begin position="564"/>
        <end position="589"/>
    </location>
</feature>
<evidence type="ECO:0000259" key="8">
    <source>
        <dbReference type="PROSITE" id="PS50845"/>
    </source>
</evidence>
<dbReference type="GO" id="GO:0005789">
    <property type="term" value="C:endoplasmic reticulum membrane"/>
    <property type="evidence" value="ECO:0007669"/>
    <property type="project" value="UniProtKB-SubCell"/>
</dbReference>
<dbReference type="Pfam" id="PF02453">
    <property type="entry name" value="Reticulon"/>
    <property type="match status" value="1"/>
</dbReference>
<keyword evidence="3 6" id="KW-0256">Endoplasmic reticulum</keyword>
<evidence type="ECO:0000313" key="10">
    <source>
        <dbReference type="Proteomes" id="UP000244005"/>
    </source>
</evidence>
<dbReference type="PANTHER" id="PTHR46626:SF2">
    <property type="entry name" value="RETICULON-LIKE PROTEIN B17"/>
    <property type="match status" value="1"/>
</dbReference>
<feature type="region of interest" description="Disordered" evidence="7">
    <location>
        <begin position="177"/>
        <end position="369"/>
    </location>
</feature>
<evidence type="ECO:0000256" key="7">
    <source>
        <dbReference type="SAM" id="MobiDB-lite"/>
    </source>
</evidence>
<protein>
    <recommendedName>
        <fullName evidence="6">Reticulon-like protein</fullName>
    </recommendedName>
</protein>
<dbReference type="Proteomes" id="UP000244005">
    <property type="component" value="Unassembled WGS sequence"/>
</dbReference>
<dbReference type="AlphaFoldDB" id="A0A2R6W236"/>
<accession>A0A2R6W236</accession>
<name>A0A2R6W236_MARPO</name>
<keyword evidence="10" id="KW-1185">Reference proteome</keyword>